<evidence type="ECO:0000313" key="3">
    <source>
        <dbReference type="EMBL" id="TET45756.1"/>
    </source>
</evidence>
<dbReference type="InterPro" id="IPR025164">
    <property type="entry name" value="Toastrack_DUF4097"/>
</dbReference>
<dbReference type="InterPro" id="IPR053959">
    <property type="entry name" value="YvlB/LiaX_N"/>
</dbReference>
<reference evidence="3 4" key="1">
    <citation type="submission" date="2019-03" db="EMBL/GenBank/DDBJ databases">
        <title>Metabolic potential of uncultured bacteria and archaea associated with petroleum seepage in deep-sea sediments.</title>
        <authorList>
            <person name="Dong X."/>
            <person name="Hubert C."/>
        </authorList>
    </citation>
    <scope>NUCLEOTIDE SEQUENCE [LARGE SCALE GENOMIC DNA]</scope>
    <source>
        <strain evidence="3">E44_bin18</strain>
    </source>
</reference>
<evidence type="ECO:0000313" key="4">
    <source>
        <dbReference type="Proteomes" id="UP000315525"/>
    </source>
</evidence>
<evidence type="ECO:0000259" key="1">
    <source>
        <dbReference type="Pfam" id="PF13349"/>
    </source>
</evidence>
<accession>A0A523UTC0</accession>
<organism evidence="3 4">
    <name type="scientific">candidate division TA06 bacterium</name>
    <dbReference type="NCBI Taxonomy" id="2250710"/>
    <lineage>
        <taxon>Bacteria</taxon>
        <taxon>Bacteria division TA06</taxon>
    </lineage>
</organism>
<protein>
    <submittedName>
        <fullName evidence="3">Uncharacterized protein</fullName>
    </submittedName>
</protein>
<comment type="caution">
    <text evidence="3">The sequence shown here is derived from an EMBL/GenBank/DDBJ whole genome shotgun (WGS) entry which is preliminary data.</text>
</comment>
<dbReference type="Pfam" id="PF13349">
    <property type="entry name" value="DUF4097"/>
    <property type="match status" value="1"/>
</dbReference>
<sequence>MDEKMKILQMLEDGKITAEEAARLLEAVSRHKPERHTVGVDSDVIGDVMGGVSGVMESIPGIIAHCVRLETRGGKKTLRVKKKPTVKLSLVGGDLTISPSDDGTIRGNLSSGIVTAKDIRDELLIKCLGGDADVQMPRVETLSVSLVGGDVEGDVDAASLTVKTLDGDIKLHLKNLQSAVMKSKSGDISITIPKDADAVVDAYTMSGDLQFEPKIAIEEQTDNHIKGKMGKGKGSLTIVNLSGDITVKASS</sequence>
<dbReference type="Pfam" id="PF22746">
    <property type="entry name" value="SHOCT-like_DUF2089-C"/>
    <property type="match status" value="1"/>
</dbReference>
<dbReference type="AlphaFoldDB" id="A0A523UTC0"/>
<feature type="domain" description="YvlB/LiaX N-terminal" evidence="2">
    <location>
        <begin position="2"/>
        <end position="30"/>
    </location>
</feature>
<gene>
    <name evidence="3" type="ORF">E3J62_06180</name>
</gene>
<feature type="domain" description="DUF4097" evidence="1">
    <location>
        <begin position="84"/>
        <end position="247"/>
    </location>
</feature>
<dbReference type="Proteomes" id="UP000315525">
    <property type="component" value="Unassembled WGS sequence"/>
</dbReference>
<evidence type="ECO:0000259" key="2">
    <source>
        <dbReference type="Pfam" id="PF22746"/>
    </source>
</evidence>
<name>A0A523UTC0_UNCT6</name>
<dbReference type="EMBL" id="SOJN01000075">
    <property type="protein sequence ID" value="TET45756.1"/>
    <property type="molecule type" value="Genomic_DNA"/>
</dbReference>
<proteinExistence type="predicted"/>